<dbReference type="KEGG" id="fop:FNB79_03590"/>
<dbReference type="OrthoDB" id="603275at2"/>
<keyword evidence="1" id="KW-0675">Receptor</keyword>
<dbReference type="Pfam" id="PF13715">
    <property type="entry name" value="CarbopepD_reg_2"/>
    <property type="match status" value="1"/>
</dbReference>
<dbReference type="SUPFAM" id="SSF49464">
    <property type="entry name" value="Carboxypeptidase regulatory domain-like"/>
    <property type="match status" value="1"/>
</dbReference>
<protein>
    <submittedName>
        <fullName evidence="1">TonB-dependent receptor</fullName>
    </submittedName>
</protein>
<proteinExistence type="predicted"/>
<dbReference type="Proteomes" id="UP000319209">
    <property type="component" value="Chromosome"/>
</dbReference>
<dbReference type="InterPro" id="IPR008969">
    <property type="entry name" value="CarboxyPept-like_regulatory"/>
</dbReference>
<accession>A0A516GVT5</accession>
<evidence type="ECO:0000313" key="2">
    <source>
        <dbReference type="Proteomes" id="UP000319209"/>
    </source>
</evidence>
<dbReference type="EMBL" id="CP041637">
    <property type="protein sequence ID" value="QDO95643.1"/>
    <property type="molecule type" value="Genomic_DNA"/>
</dbReference>
<dbReference type="Gene3D" id="2.60.40.1120">
    <property type="entry name" value="Carboxypeptidase-like, regulatory domain"/>
    <property type="match status" value="1"/>
</dbReference>
<reference evidence="1 2" key="1">
    <citation type="submission" date="2019-07" db="EMBL/GenBank/DDBJ databases">
        <title>Genome sequencing for Formosa sp. PS13.</title>
        <authorList>
            <person name="Park S.-J."/>
        </authorList>
    </citation>
    <scope>NUCLEOTIDE SEQUENCE [LARGE SCALE GENOMIC DNA]</scope>
    <source>
        <strain evidence="1 2">PS13</strain>
    </source>
</reference>
<name>A0A516GVT5_9FLAO</name>
<dbReference type="AlphaFoldDB" id="A0A516GVT5"/>
<sequence>MLLYSYFGYAQTTISGTVTDSIGALASVNILLKDNSNALVTYGFSNVNGSYAIEDIDSGTFVLEFSALGYHTKKLPINLTAENKTVQFNVVLHEKAMALDEVFIAAEKPISVQKDTIRFKTKYFTNDTEQTVEELLENIPGLNIDSDGKIRVGNQEIEKIMVDGDDFFEKGYKILSKNMPAYVIDEVEVLKNYSNNHLLKGVEDSDKVALNLKLDESAKRIWFGNIQTSLGNDNFYELKGNLMNFGKKNKYYFLTNLNSIGKDATGDIQNLINPFRLNDPGHIGDNQNANTLINLSATQLDFKKSRTNFNNAELVSLNAIFNPTEKLKIKALGFFNWDETNFYRKTTDVVYANGTDFINTEDYKLRKKAKTAFGKVDATYNISETEMLESTTKYNISTYQDGSNLVFNGLNTTENLNDKNTRFDQSINYTNKFKDKRVLLLTGRLIDENTPQNYSVNQFLFQDLFPDESTANNVKQYSANHMQFVGVNAHLLDKKENENLLELQLGNTFRKDKLNTTFSLYDENLLLENPTGYQNRTMYTVNDLYLKSKYILDLNTFKIIGKLDLHQLFNELENNEHSDNQRPFFVNPSLGLDWKINNKNKVTSTYSYNTTNVGVLDVYSDYVLTSFRSFSKGTSRFNQLDASSITVNYMFGNWSDRFFANTFFVYTKNHDFLSTQSIVKQNYSQSEKIRIHDRSFFTISSKLDYYFKSISSNLKLDLGYTKSEFKNSVNNSELRKVTTHNYNYGLELRSGFKGFFNYHLGTKWTTSKIETTITNSFTDTVSFLDLTFMLSEIVDVQLQSERYYFGSLTSKNEYYFLDFEANYQFVESKIKIGVTGKNLLNTKQFRKYTVSDISTSSTEYRLLPRFILLKLEYRF</sequence>
<keyword evidence="2" id="KW-1185">Reference proteome</keyword>
<organism evidence="1 2">
    <name type="scientific">Formosa sediminum</name>
    <dbReference type="NCBI Taxonomy" id="2594004"/>
    <lineage>
        <taxon>Bacteria</taxon>
        <taxon>Pseudomonadati</taxon>
        <taxon>Bacteroidota</taxon>
        <taxon>Flavobacteriia</taxon>
        <taxon>Flavobacteriales</taxon>
        <taxon>Flavobacteriaceae</taxon>
        <taxon>Formosa</taxon>
    </lineage>
</organism>
<gene>
    <name evidence="1" type="ORF">FNB79_03590</name>
</gene>
<dbReference type="SUPFAM" id="SSF56935">
    <property type="entry name" value="Porins"/>
    <property type="match status" value="1"/>
</dbReference>
<evidence type="ECO:0000313" key="1">
    <source>
        <dbReference type="EMBL" id="QDO95643.1"/>
    </source>
</evidence>